<keyword evidence="2" id="KW-1185">Reference proteome</keyword>
<dbReference type="EMBL" id="JACOIK010000009">
    <property type="protein sequence ID" value="MBD1433986.1"/>
    <property type="molecule type" value="Genomic_DNA"/>
</dbReference>
<proteinExistence type="predicted"/>
<gene>
    <name evidence="1" type="ORF">H8B06_14195</name>
</gene>
<evidence type="ECO:0000313" key="2">
    <source>
        <dbReference type="Proteomes" id="UP000602759"/>
    </source>
</evidence>
<accession>A0ABR7YRY6</accession>
<dbReference type="Gene3D" id="1.25.40.390">
    <property type="match status" value="1"/>
</dbReference>
<dbReference type="InterPro" id="IPR041662">
    <property type="entry name" value="SusD-like_2"/>
</dbReference>
<protein>
    <submittedName>
        <fullName evidence="1">SusD/RagB family nutrient-binding outer membrane lipoprotein</fullName>
    </submittedName>
</protein>
<reference evidence="1 2" key="1">
    <citation type="submission" date="2020-08" db="EMBL/GenBank/DDBJ databases">
        <title>Sphingobacterium sp. DN00404 isolated from aquaculture water.</title>
        <authorList>
            <person name="Zhang M."/>
        </authorList>
    </citation>
    <scope>NUCLEOTIDE SEQUENCE [LARGE SCALE GENOMIC DNA]</scope>
    <source>
        <strain evidence="1 2">DN00404</strain>
    </source>
</reference>
<dbReference type="RefSeq" id="WP_190994920.1">
    <property type="nucleotide sequence ID" value="NZ_JACOIK010000009.1"/>
</dbReference>
<dbReference type="InterPro" id="IPR011990">
    <property type="entry name" value="TPR-like_helical_dom_sf"/>
</dbReference>
<dbReference type="Pfam" id="PF12771">
    <property type="entry name" value="SusD-like_2"/>
    <property type="match status" value="1"/>
</dbReference>
<dbReference type="Proteomes" id="UP000602759">
    <property type="component" value="Unassembled WGS sequence"/>
</dbReference>
<dbReference type="PROSITE" id="PS51257">
    <property type="entry name" value="PROKAR_LIPOPROTEIN"/>
    <property type="match status" value="1"/>
</dbReference>
<name>A0ABR7YRY6_9SPHI</name>
<organism evidence="1 2">
    <name type="scientific">Sphingobacterium micropteri</name>
    <dbReference type="NCBI Taxonomy" id="2763501"/>
    <lineage>
        <taxon>Bacteria</taxon>
        <taxon>Pseudomonadati</taxon>
        <taxon>Bacteroidota</taxon>
        <taxon>Sphingobacteriia</taxon>
        <taxon>Sphingobacteriales</taxon>
        <taxon>Sphingobacteriaceae</taxon>
        <taxon>Sphingobacterium</taxon>
    </lineage>
</organism>
<keyword evidence="1" id="KW-0449">Lipoprotein</keyword>
<sequence length="533" mass="61247">MKKLSYIIYTAITLLSVGLFQSCKTELDNKYLDPEQTDIPNIRAFMTQVLNNSRLRSEYWHYRTFILMHHARYTQTTYFANNNTMYQQQDAYTNDYWRDFYSPGIMGVYRAMERTYNALPDGEKSSYDAFMFAARIVLYDQASKLVDNFGDIPFSEAGSLPSSDQISLGKFDDQKELYNYFIEGLKDAATFFKSYTSTPDFNRADILNDGNARKWESYANSLRLRLLMRISQFDENRARTEIMEMLNSPTNYPIIDGNNQSSYAVNNVDVLNKRLNTYTSSLIDALREINSHYAPDYMLNTALKTANDPRIHVLFDKYGKTVSDVFTPNTDYQALPITTTEANANTEYGTASLRRYAVVDSATGWINNELPGILMTASEINFIKAEAHERWGNTSDAKTAYETAVKQSINFYYYLNNNSSHATKVDKPSDGEIDNFVITSNIKYEGSAVQKLQLIGTQKWLHFGWLQGEQAWAEYRRTGYPLLPAFPISNLNGFQNPPVRLVYPSNEVTNNSENYKAVQAKDTRDTKIFWDVN</sequence>
<dbReference type="SUPFAM" id="SSF48452">
    <property type="entry name" value="TPR-like"/>
    <property type="match status" value="1"/>
</dbReference>
<evidence type="ECO:0000313" key="1">
    <source>
        <dbReference type="EMBL" id="MBD1433986.1"/>
    </source>
</evidence>
<comment type="caution">
    <text evidence="1">The sequence shown here is derived from an EMBL/GenBank/DDBJ whole genome shotgun (WGS) entry which is preliminary data.</text>
</comment>